<evidence type="ECO:0000313" key="1">
    <source>
        <dbReference type="EMBL" id="MCH6468887.1"/>
    </source>
</evidence>
<dbReference type="Pfam" id="PF12686">
    <property type="entry name" value="DUF3800"/>
    <property type="match status" value="1"/>
</dbReference>
<reference evidence="1 2" key="1">
    <citation type="submission" date="2022-03" db="EMBL/GenBank/DDBJ databases">
        <title>Sinomonas sp. isolated from a soil.</title>
        <authorList>
            <person name="Han J."/>
            <person name="Kim D.-U."/>
        </authorList>
    </citation>
    <scope>NUCLEOTIDE SEQUENCE [LARGE SCALE GENOMIC DNA]</scope>
    <source>
        <strain evidence="1 2">5-5</strain>
    </source>
</reference>
<dbReference type="EMBL" id="JAKZBV010000001">
    <property type="protein sequence ID" value="MCH6468887.1"/>
    <property type="molecule type" value="Genomic_DNA"/>
</dbReference>
<keyword evidence="2" id="KW-1185">Reference proteome</keyword>
<gene>
    <name evidence="1" type="ORF">L0M17_02610</name>
</gene>
<proteinExistence type="predicted"/>
<name>A0ABS9TX79_9MICC</name>
<accession>A0ABS9TX79</accession>
<sequence>MADIYMYADETGNLDYDAGTKDGASTYFGFGTATFDGDHGDALFQGLRLRAELEGVGVQLKDGFHAKNDSARTKSQVFEVIKDQAPRFDTTFLLKAAATPAVREKGQNYLYKLAWYLHLKQIALQVSSRRDTLYVIAGSFGTAARQTAARVALEDVCSQVARDIRLCVWSAASSWGLQVADYGLWAVQRDLEGKRCGWLGSSVEPTLQSVFMPWGTTG</sequence>
<protein>
    <submittedName>
        <fullName evidence="1">DUF3800 domain-containing protein</fullName>
    </submittedName>
</protein>
<organism evidence="1 2">
    <name type="scientific">Sinomonas terrae</name>
    <dbReference type="NCBI Taxonomy" id="2908838"/>
    <lineage>
        <taxon>Bacteria</taxon>
        <taxon>Bacillati</taxon>
        <taxon>Actinomycetota</taxon>
        <taxon>Actinomycetes</taxon>
        <taxon>Micrococcales</taxon>
        <taxon>Micrococcaceae</taxon>
        <taxon>Sinomonas</taxon>
    </lineage>
</organism>
<dbReference type="Proteomes" id="UP001202922">
    <property type="component" value="Unassembled WGS sequence"/>
</dbReference>
<evidence type="ECO:0000313" key="2">
    <source>
        <dbReference type="Proteomes" id="UP001202922"/>
    </source>
</evidence>
<dbReference type="RefSeq" id="WP_241050939.1">
    <property type="nucleotide sequence ID" value="NZ_JAKZBV010000001.1"/>
</dbReference>
<comment type="caution">
    <text evidence="1">The sequence shown here is derived from an EMBL/GenBank/DDBJ whole genome shotgun (WGS) entry which is preliminary data.</text>
</comment>
<dbReference type="InterPro" id="IPR024524">
    <property type="entry name" value="DUF3800"/>
</dbReference>